<sequence>MPTGLTKDAGWQLGVRRTVPVPSDVVWDYLTREGLVVWLGETVLGATGEWYETADGTRGQLRSRSEGVRLRLTWQPTGWAHDSTLQLTLQRAVSGTTIAIHQERLRSAQDRASLLIHWRAVLGRIVEQLAVR</sequence>
<evidence type="ECO:0000313" key="2">
    <source>
        <dbReference type="Proteomes" id="UP000185511"/>
    </source>
</evidence>
<dbReference type="InterPro" id="IPR023393">
    <property type="entry name" value="START-like_dom_sf"/>
</dbReference>
<dbReference type="EMBL" id="CP016076">
    <property type="protein sequence ID" value="APU12754.1"/>
    <property type="molecule type" value="Genomic_DNA"/>
</dbReference>
<dbReference type="Gene3D" id="3.30.530.20">
    <property type="match status" value="1"/>
</dbReference>
<organism evidence="1 2">
    <name type="scientific">Actinoalloteichus fjordicus</name>
    <dbReference type="NCBI Taxonomy" id="1612552"/>
    <lineage>
        <taxon>Bacteria</taxon>
        <taxon>Bacillati</taxon>
        <taxon>Actinomycetota</taxon>
        <taxon>Actinomycetes</taxon>
        <taxon>Pseudonocardiales</taxon>
        <taxon>Pseudonocardiaceae</taxon>
        <taxon>Actinoalloteichus</taxon>
    </lineage>
</organism>
<dbReference type="AlphaFoldDB" id="A0AAC9PQ62"/>
<gene>
    <name evidence="1" type="ORF">UA74_03365</name>
</gene>
<evidence type="ECO:0000313" key="1">
    <source>
        <dbReference type="EMBL" id="APU12754.1"/>
    </source>
</evidence>
<protein>
    <recommendedName>
        <fullName evidence="3">Activator of Hsp90 ATPase 1 family protein</fullName>
    </recommendedName>
</protein>
<reference evidence="2" key="1">
    <citation type="submission" date="2016-06" db="EMBL/GenBank/DDBJ databases">
        <title>Complete genome sequence of Actinoalloteichus fjordicus DSM 46855 (=ADI127-17), type strain of the new species Actinoalloteichus fjordicus.</title>
        <authorList>
            <person name="Ruckert C."/>
            <person name="Nouioui I."/>
            <person name="Willmese J."/>
            <person name="van Wezel G."/>
            <person name="Klenk H.-P."/>
            <person name="Kalinowski J."/>
            <person name="Zotchev S.B."/>
        </authorList>
    </citation>
    <scope>NUCLEOTIDE SEQUENCE [LARGE SCALE GENOMIC DNA]</scope>
    <source>
        <strain evidence="2">ADI127-7</strain>
    </source>
</reference>
<dbReference type="Proteomes" id="UP000185511">
    <property type="component" value="Chromosome"/>
</dbReference>
<name>A0AAC9PQ62_9PSEU</name>
<proteinExistence type="predicted"/>
<dbReference type="KEGG" id="acad:UA74_03365"/>
<dbReference type="SUPFAM" id="SSF55961">
    <property type="entry name" value="Bet v1-like"/>
    <property type="match status" value="1"/>
</dbReference>
<dbReference type="RefSeq" id="WP_075738816.1">
    <property type="nucleotide sequence ID" value="NZ_CP016076.1"/>
</dbReference>
<accession>A0AAC9PQ62</accession>
<evidence type="ECO:0008006" key="3">
    <source>
        <dbReference type="Google" id="ProtNLM"/>
    </source>
</evidence>
<keyword evidence="2" id="KW-1185">Reference proteome</keyword>